<comment type="subcellular location">
    <subcellularLocation>
        <location evidence="1">Cell membrane</location>
        <topology evidence="1">Multi-pass membrane protein</topology>
    </subcellularLocation>
</comment>
<evidence type="ECO:0000256" key="6">
    <source>
        <dbReference type="SAM" id="MobiDB-lite"/>
    </source>
</evidence>
<dbReference type="Proteomes" id="UP000609874">
    <property type="component" value="Unassembled WGS sequence"/>
</dbReference>
<sequence length="221" mass="22342">MMTGVVVAALLGAAAWILYGPGSNPAAGLGRGPCGGAGTRHTGPAGSARNEDIRNEGNVPQRTEARGISDPALMLDLVAAILLAGRPLPLALTILAESADQGTARLLARVVTALELGSDWQGAWMLALGSSPGAASKEAAQTRGAADVLRSALAFAASSGAPSAAVLHAQAEQIRRTRAREAERRAAALGVHLVLPLGLCALPAFICLTVVPLLLALLPAF</sequence>
<feature type="region of interest" description="Disordered" evidence="6">
    <location>
        <begin position="33"/>
        <end position="54"/>
    </location>
</feature>
<keyword evidence="10" id="KW-1185">Reference proteome</keyword>
<evidence type="ECO:0000256" key="7">
    <source>
        <dbReference type="SAM" id="Phobius"/>
    </source>
</evidence>
<proteinExistence type="predicted"/>
<gene>
    <name evidence="9" type="ORF">H9639_10345</name>
</gene>
<dbReference type="EMBL" id="JACSQD010000004">
    <property type="protein sequence ID" value="MBD7995697.1"/>
    <property type="molecule type" value="Genomic_DNA"/>
</dbReference>
<evidence type="ECO:0000256" key="3">
    <source>
        <dbReference type="ARBA" id="ARBA00022692"/>
    </source>
</evidence>
<feature type="domain" description="Type II secretion system protein GspF" evidence="8">
    <location>
        <begin position="75"/>
        <end position="208"/>
    </location>
</feature>
<keyword evidence="2" id="KW-1003">Cell membrane</keyword>
<dbReference type="RefSeq" id="WP_191808007.1">
    <property type="nucleotide sequence ID" value="NZ_JACSQD010000004.1"/>
</dbReference>
<organism evidence="9 10">
    <name type="scientific">Arthrobacter gallicola</name>
    <dbReference type="NCBI Taxonomy" id="2762225"/>
    <lineage>
        <taxon>Bacteria</taxon>
        <taxon>Bacillati</taxon>
        <taxon>Actinomycetota</taxon>
        <taxon>Actinomycetes</taxon>
        <taxon>Micrococcales</taxon>
        <taxon>Micrococcaceae</taxon>
        <taxon>Arthrobacter</taxon>
    </lineage>
</organism>
<evidence type="ECO:0000256" key="4">
    <source>
        <dbReference type="ARBA" id="ARBA00022989"/>
    </source>
</evidence>
<accession>A0ABR8USZ0</accession>
<name>A0ABR8USZ0_9MICC</name>
<dbReference type="PANTHER" id="PTHR35007:SF3">
    <property type="entry name" value="POSSIBLE CONSERVED ALANINE RICH MEMBRANE PROTEIN"/>
    <property type="match status" value="1"/>
</dbReference>
<keyword evidence="3 7" id="KW-0812">Transmembrane</keyword>
<protein>
    <submittedName>
        <fullName evidence="9">Type II secretion system F family protein</fullName>
    </submittedName>
</protein>
<evidence type="ECO:0000259" key="8">
    <source>
        <dbReference type="Pfam" id="PF00482"/>
    </source>
</evidence>
<evidence type="ECO:0000313" key="10">
    <source>
        <dbReference type="Proteomes" id="UP000609874"/>
    </source>
</evidence>
<feature type="transmembrane region" description="Helical" evidence="7">
    <location>
        <begin position="186"/>
        <end position="218"/>
    </location>
</feature>
<dbReference type="InterPro" id="IPR018076">
    <property type="entry name" value="T2SS_GspF_dom"/>
</dbReference>
<keyword evidence="5 7" id="KW-0472">Membrane</keyword>
<evidence type="ECO:0000256" key="2">
    <source>
        <dbReference type="ARBA" id="ARBA00022475"/>
    </source>
</evidence>
<reference evidence="9 10" key="1">
    <citation type="submission" date="2020-08" db="EMBL/GenBank/DDBJ databases">
        <title>A Genomic Blueprint of the Chicken Gut Microbiome.</title>
        <authorList>
            <person name="Gilroy R."/>
            <person name="Ravi A."/>
            <person name="Getino M."/>
            <person name="Pursley I."/>
            <person name="Horton D.L."/>
            <person name="Alikhan N.-F."/>
            <person name="Baker D."/>
            <person name="Gharbi K."/>
            <person name="Hall N."/>
            <person name="Watson M."/>
            <person name="Adriaenssens E.M."/>
            <person name="Foster-Nyarko E."/>
            <person name="Jarju S."/>
            <person name="Secka A."/>
            <person name="Antonio M."/>
            <person name="Oren A."/>
            <person name="Chaudhuri R."/>
            <person name="La Ragione R.M."/>
            <person name="Hildebrand F."/>
            <person name="Pallen M.J."/>
        </authorList>
    </citation>
    <scope>NUCLEOTIDE SEQUENCE [LARGE SCALE GENOMIC DNA]</scope>
    <source>
        <strain evidence="9 10">Sa2CUA1</strain>
    </source>
</reference>
<evidence type="ECO:0000313" key="9">
    <source>
        <dbReference type="EMBL" id="MBD7995697.1"/>
    </source>
</evidence>
<keyword evidence="4 7" id="KW-1133">Transmembrane helix</keyword>
<evidence type="ECO:0000256" key="1">
    <source>
        <dbReference type="ARBA" id="ARBA00004651"/>
    </source>
</evidence>
<dbReference type="Pfam" id="PF00482">
    <property type="entry name" value="T2SSF"/>
    <property type="match status" value="1"/>
</dbReference>
<evidence type="ECO:0000256" key="5">
    <source>
        <dbReference type="ARBA" id="ARBA00023136"/>
    </source>
</evidence>
<comment type="caution">
    <text evidence="9">The sequence shown here is derived from an EMBL/GenBank/DDBJ whole genome shotgun (WGS) entry which is preliminary data.</text>
</comment>
<dbReference type="PANTHER" id="PTHR35007">
    <property type="entry name" value="INTEGRAL MEMBRANE PROTEIN-RELATED"/>
    <property type="match status" value="1"/>
</dbReference>